<gene>
    <name evidence="1" type="ORF">LCGC14_2429830</name>
</gene>
<evidence type="ECO:0000313" key="1">
    <source>
        <dbReference type="EMBL" id="KKL23000.1"/>
    </source>
</evidence>
<protein>
    <submittedName>
        <fullName evidence="1">Uncharacterized protein</fullName>
    </submittedName>
</protein>
<dbReference type="EMBL" id="LAZR01037137">
    <property type="protein sequence ID" value="KKL23000.1"/>
    <property type="molecule type" value="Genomic_DNA"/>
</dbReference>
<reference evidence="1" key="1">
    <citation type="journal article" date="2015" name="Nature">
        <title>Complex archaea that bridge the gap between prokaryotes and eukaryotes.</title>
        <authorList>
            <person name="Spang A."/>
            <person name="Saw J.H."/>
            <person name="Jorgensen S.L."/>
            <person name="Zaremba-Niedzwiedzka K."/>
            <person name="Martijn J."/>
            <person name="Lind A.E."/>
            <person name="van Eijk R."/>
            <person name="Schleper C."/>
            <person name="Guy L."/>
            <person name="Ettema T.J."/>
        </authorList>
    </citation>
    <scope>NUCLEOTIDE SEQUENCE</scope>
</reference>
<sequence length="40" mass="4302">PKLIPSNLVVNSNSVVKLKVSKKNMELLNLGLTILLLNSG</sequence>
<accession>A0A0F9BMF2</accession>
<feature type="non-terminal residue" evidence="1">
    <location>
        <position position="1"/>
    </location>
</feature>
<comment type="caution">
    <text evidence="1">The sequence shown here is derived from an EMBL/GenBank/DDBJ whole genome shotgun (WGS) entry which is preliminary data.</text>
</comment>
<dbReference type="AlphaFoldDB" id="A0A0F9BMF2"/>
<organism evidence="1">
    <name type="scientific">marine sediment metagenome</name>
    <dbReference type="NCBI Taxonomy" id="412755"/>
    <lineage>
        <taxon>unclassified sequences</taxon>
        <taxon>metagenomes</taxon>
        <taxon>ecological metagenomes</taxon>
    </lineage>
</organism>
<name>A0A0F9BMF2_9ZZZZ</name>
<proteinExistence type="predicted"/>